<dbReference type="OrthoDB" id="9843754at2"/>
<evidence type="ECO:0000313" key="2">
    <source>
        <dbReference type="Proteomes" id="UP000193623"/>
    </source>
</evidence>
<evidence type="ECO:0008006" key="3">
    <source>
        <dbReference type="Google" id="ProtNLM"/>
    </source>
</evidence>
<protein>
    <recommendedName>
        <fullName evidence="3">DUF2393 domain-containing protein</fullName>
    </recommendedName>
</protein>
<reference evidence="1 2" key="1">
    <citation type="submission" date="2017-03" db="EMBL/GenBank/DDBJ databases">
        <authorList>
            <person name="Afonso C.L."/>
            <person name="Miller P.J."/>
            <person name="Scott M.A."/>
            <person name="Spackman E."/>
            <person name="Goraichik I."/>
            <person name="Dimitrov K.M."/>
            <person name="Suarez D.L."/>
            <person name="Swayne D.E."/>
        </authorList>
    </citation>
    <scope>NUCLEOTIDE SEQUENCE [LARGE SCALE GENOMIC DNA]</scope>
    <source>
        <strain evidence="1 2">CECT 8397</strain>
    </source>
</reference>
<dbReference type="EMBL" id="FWFT01000003">
    <property type="protein sequence ID" value="SLN41752.1"/>
    <property type="molecule type" value="Genomic_DNA"/>
</dbReference>
<proteinExistence type="predicted"/>
<accession>A0A1Y5SIR6</accession>
<dbReference type="Proteomes" id="UP000193623">
    <property type="component" value="Unassembled WGS sequence"/>
</dbReference>
<gene>
    <name evidence="1" type="ORF">PSJ8397_02108</name>
</gene>
<organism evidence="1 2">
    <name type="scientific">Pseudooctadecabacter jejudonensis</name>
    <dbReference type="NCBI Taxonomy" id="1391910"/>
    <lineage>
        <taxon>Bacteria</taxon>
        <taxon>Pseudomonadati</taxon>
        <taxon>Pseudomonadota</taxon>
        <taxon>Alphaproteobacteria</taxon>
        <taxon>Rhodobacterales</taxon>
        <taxon>Paracoccaceae</taxon>
        <taxon>Pseudooctadecabacter</taxon>
    </lineage>
</organism>
<dbReference type="RefSeq" id="WP_085864529.1">
    <property type="nucleotide sequence ID" value="NZ_FWFT01000003.1"/>
</dbReference>
<name>A0A1Y5SIR6_9RHOB</name>
<evidence type="ECO:0000313" key="1">
    <source>
        <dbReference type="EMBL" id="SLN41752.1"/>
    </source>
</evidence>
<dbReference type="AlphaFoldDB" id="A0A1Y5SIR6"/>
<sequence length="150" mass="16908">MAVLAGLVVALFLLLAFHLFGWGFRNPRWLIVGLCCIAALYKYGADQLAEDTENVTITAAFAQNCPYEHVRVTVRNGGNTAITGLRFKLRGYQPNQSRAVATRYDNTDRIIRVSQVWSECWPVLQLDDVDPALHPFLRWDATIRSINLAD</sequence>
<keyword evidence="2" id="KW-1185">Reference proteome</keyword>